<dbReference type="InterPro" id="IPR027417">
    <property type="entry name" value="P-loop_NTPase"/>
</dbReference>
<accession>A0ABU1U4D7</accession>
<evidence type="ECO:0000256" key="2">
    <source>
        <dbReference type="PROSITE-ProRule" id="PRU00325"/>
    </source>
</evidence>
<dbReference type="PROSITE" id="PS51194">
    <property type="entry name" value="HELICASE_CTER"/>
    <property type="match status" value="1"/>
</dbReference>
<keyword evidence="1" id="KW-0378">Hydrolase</keyword>
<feature type="domain" description="Helicase C-terminal" evidence="5">
    <location>
        <begin position="903"/>
        <end position="1057"/>
    </location>
</feature>
<keyword evidence="2" id="KW-0479">Metal-binding</keyword>
<evidence type="ECO:0000259" key="3">
    <source>
        <dbReference type="PROSITE" id="PS50966"/>
    </source>
</evidence>
<dbReference type="Proteomes" id="UP001258181">
    <property type="component" value="Unassembled WGS sequence"/>
</dbReference>
<comment type="caution">
    <text evidence="6">The sequence shown here is derived from an EMBL/GenBank/DDBJ whole genome shotgun (WGS) entry which is preliminary data.</text>
</comment>
<dbReference type="RefSeq" id="WP_310261123.1">
    <property type="nucleotide sequence ID" value="NZ_JAVDWA010000007.1"/>
</dbReference>
<keyword evidence="7" id="KW-1185">Reference proteome</keyword>
<keyword evidence="6" id="KW-0547">Nucleotide-binding</keyword>
<keyword evidence="6" id="KW-0067">ATP-binding</keyword>
<keyword evidence="2" id="KW-0863">Zinc-finger</keyword>
<dbReference type="InterPro" id="IPR007527">
    <property type="entry name" value="Znf_SWIM"/>
</dbReference>
<dbReference type="Pfam" id="PF04434">
    <property type="entry name" value="SWIM"/>
    <property type="match status" value="1"/>
</dbReference>
<dbReference type="SUPFAM" id="SSF52540">
    <property type="entry name" value="P-loop containing nucleoside triphosphate hydrolases"/>
    <property type="match status" value="2"/>
</dbReference>
<sequence length="1067" mass="123141">MDIKISHHKIKEMCGTVSYKKGNYFYQANKVIFTKYTHDFCEATVSGTEDFHVTIKIDTKGNIQTKCSCPSLVNFQKDCQHVAAVLLSVHEHQQKGTVPENIEDHPSNVNELTKGFLSIFNDKPARTSAHQLHFEKRELLGVRFTCRPVQIENGYFLFGIELELGHTKLKNIRTFLHDVKHGKPSVLSSVFTYDPNLHCISREADVMVQELIAVIHDEKAFLEAFSSSFSPKDQTLLIPPSSWARLVPMLTKTSLVSLEESGQTFEHLKIVDGPPPIQFAIEVKGADYQLGINGFDRMIVLNLYRSVLFEGKIFRLKEQDCERLYDLKQMLSSPGTNHIPISQGQIHYFLEKIVPSLKKIGDVKLDQALSQKLLKQPLVAKLYLDRVKNRLLAGLEFHYEKVVIQPLESREPSTGPMIVRDQEKEDEILELMDESGFFKTDGGYTMQNEDLEYTFLFHTLPKLQQLVQIYATTAVRNRIVRKNAYPKIRVKVKKERNDWLEFKFEMDGIPEKQIRDILEALEEKRKYYRLRNGSLLSLETKEMEEIQRFLKEVPAQDIDIEASLNMPIIQSLEHLDLFEDSQVFTIEKSFNGFLEKLKNPSSLNFEVPQSLDNILREYQKRGYNWMKTLASYKFGGVLADDMGLGKTVQSIAFIVSELSNIRDKGKPVLIVCPSSLTYNWLHEIMKFSPEVQSIILDGDKAERENLQKDMKDIDVVITSYSLMRRDINWYANQKFHTVFFDEAQAFKNPLTQTAKAVKRIQADHRFGLTGTPIENAIEELWAIYYVVFPQLFKGLKEFSHLSRKTIARRVRPFLLRRKKEGVLAELPKKIETSESTELLPEQKRLYAAYLAKLRHDTLKHLDRNTIRKNRIRILAGLTRLRQICCHPSLFVDGYEGSSAKYEQLLQLIEEARLSQRRVLIFSQFTKMLRMIGRDLTLRGQSYFYLDGNTPSEERLEICNRFNSGERDLFLISLKAGGTGLNLTGADTVILYDLWWNPAVEQQAADRAHRMGQKNVVQVIKLIARGTIEEKMYELQEKKKDLITAMVDSEDTANASLTEEDIREIFMI</sequence>
<evidence type="ECO:0000259" key="4">
    <source>
        <dbReference type="PROSITE" id="PS51192"/>
    </source>
</evidence>
<dbReference type="SMART" id="SM00487">
    <property type="entry name" value="DEXDc"/>
    <property type="match status" value="1"/>
</dbReference>
<dbReference type="EMBL" id="JAVDWA010000007">
    <property type="protein sequence ID" value="MDR7074334.1"/>
    <property type="molecule type" value="Genomic_DNA"/>
</dbReference>
<reference evidence="6 7" key="1">
    <citation type="submission" date="2023-07" db="EMBL/GenBank/DDBJ databases">
        <title>Sorghum-associated microbial communities from plants grown in Nebraska, USA.</title>
        <authorList>
            <person name="Schachtman D."/>
        </authorList>
    </citation>
    <scope>NUCLEOTIDE SEQUENCE [LARGE SCALE GENOMIC DNA]</scope>
    <source>
        <strain evidence="6 7">BE211</strain>
    </source>
</reference>
<gene>
    <name evidence="6" type="ORF">J2X07_003330</name>
</gene>
<evidence type="ECO:0000313" key="6">
    <source>
        <dbReference type="EMBL" id="MDR7074334.1"/>
    </source>
</evidence>
<dbReference type="GO" id="GO:0004386">
    <property type="term" value="F:helicase activity"/>
    <property type="evidence" value="ECO:0007669"/>
    <property type="project" value="UniProtKB-KW"/>
</dbReference>
<dbReference type="Pfam" id="PF08455">
    <property type="entry name" value="SNF2_assoc"/>
    <property type="match status" value="1"/>
</dbReference>
<proteinExistence type="predicted"/>
<dbReference type="InterPro" id="IPR013663">
    <property type="entry name" value="Helicase_SWF/SNF/SWI_bac"/>
</dbReference>
<keyword evidence="2" id="KW-0862">Zinc</keyword>
<dbReference type="Pfam" id="PF00271">
    <property type="entry name" value="Helicase_C"/>
    <property type="match status" value="1"/>
</dbReference>
<protein>
    <submittedName>
        <fullName evidence="6">SNF2 family DNA or RNA helicase</fullName>
    </submittedName>
</protein>
<dbReference type="Gene3D" id="3.40.50.300">
    <property type="entry name" value="P-loop containing nucleotide triphosphate hydrolases"/>
    <property type="match status" value="1"/>
</dbReference>
<dbReference type="InterPro" id="IPR014001">
    <property type="entry name" value="Helicase_ATP-bd"/>
</dbReference>
<dbReference type="CDD" id="cd18793">
    <property type="entry name" value="SF2_C_SNF"/>
    <property type="match status" value="1"/>
</dbReference>
<dbReference type="PANTHER" id="PTHR10799">
    <property type="entry name" value="SNF2/RAD54 HELICASE FAMILY"/>
    <property type="match status" value="1"/>
</dbReference>
<feature type="domain" description="Helicase ATP-binding" evidence="4">
    <location>
        <begin position="627"/>
        <end position="790"/>
    </location>
</feature>
<evidence type="ECO:0000259" key="5">
    <source>
        <dbReference type="PROSITE" id="PS51194"/>
    </source>
</evidence>
<dbReference type="PROSITE" id="PS51192">
    <property type="entry name" value="HELICASE_ATP_BIND_1"/>
    <property type="match status" value="1"/>
</dbReference>
<dbReference type="InterPro" id="IPR001650">
    <property type="entry name" value="Helicase_C-like"/>
</dbReference>
<dbReference type="Gene3D" id="3.40.50.10810">
    <property type="entry name" value="Tandem AAA-ATPase domain"/>
    <property type="match status" value="1"/>
</dbReference>
<dbReference type="SMART" id="SM00490">
    <property type="entry name" value="HELICc"/>
    <property type="match status" value="1"/>
</dbReference>
<dbReference type="InterPro" id="IPR038718">
    <property type="entry name" value="SNF2-like_sf"/>
</dbReference>
<dbReference type="InterPro" id="IPR049730">
    <property type="entry name" value="SNF2/RAD54-like_C"/>
</dbReference>
<dbReference type="Pfam" id="PF00176">
    <property type="entry name" value="SNF2-rel_dom"/>
    <property type="match status" value="1"/>
</dbReference>
<organism evidence="6 7">
    <name type="scientific">Fictibacillus barbaricus</name>
    <dbReference type="NCBI Taxonomy" id="182136"/>
    <lineage>
        <taxon>Bacteria</taxon>
        <taxon>Bacillati</taxon>
        <taxon>Bacillota</taxon>
        <taxon>Bacilli</taxon>
        <taxon>Bacillales</taxon>
        <taxon>Fictibacillaceae</taxon>
        <taxon>Fictibacillus</taxon>
    </lineage>
</organism>
<evidence type="ECO:0000256" key="1">
    <source>
        <dbReference type="ARBA" id="ARBA00022801"/>
    </source>
</evidence>
<name>A0ABU1U4D7_9BACL</name>
<evidence type="ECO:0000313" key="7">
    <source>
        <dbReference type="Proteomes" id="UP001258181"/>
    </source>
</evidence>
<dbReference type="PROSITE" id="PS50966">
    <property type="entry name" value="ZF_SWIM"/>
    <property type="match status" value="1"/>
</dbReference>
<feature type="domain" description="SWIM-type" evidence="3">
    <location>
        <begin position="51"/>
        <end position="90"/>
    </location>
</feature>
<dbReference type="InterPro" id="IPR000330">
    <property type="entry name" value="SNF2_N"/>
</dbReference>
<keyword evidence="6" id="KW-0347">Helicase</keyword>